<keyword evidence="3" id="KW-1185">Reference proteome</keyword>
<feature type="region of interest" description="Disordered" evidence="1">
    <location>
        <begin position="79"/>
        <end position="114"/>
    </location>
</feature>
<sequence length="190" mass="20336">MAELGTQKVAVAGLARRLLQRPPAGTGRTWRMTLKVTVPVPLYLQHAVLAQDVGSVAELLEAVAMGGLEELGLSRAAEGGAGGGTKGSSLDPLEPALPEGGDGEDGRPCSAEEAEEEARRRGCARWLELDAIAARLRRYLGDSDPGAYPIDFFLSRSDSKIRPATGRKSAVPQCFQPARFSFLNWLEFCL</sequence>
<accession>A0A0D3J6L2</accession>
<proteinExistence type="predicted"/>
<evidence type="ECO:0000313" key="3">
    <source>
        <dbReference type="Proteomes" id="UP000013827"/>
    </source>
</evidence>
<dbReference type="Proteomes" id="UP000013827">
    <property type="component" value="Unassembled WGS sequence"/>
</dbReference>
<dbReference type="RefSeq" id="XP_005771576.1">
    <property type="nucleotide sequence ID" value="XM_005771519.1"/>
</dbReference>
<protein>
    <submittedName>
        <fullName evidence="2">Uncharacterized protein</fullName>
    </submittedName>
</protein>
<dbReference type="AlphaFoldDB" id="A0A0D3J6L2"/>
<evidence type="ECO:0000256" key="1">
    <source>
        <dbReference type="SAM" id="MobiDB-lite"/>
    </source>
</evidence>
<name>A0A0D3J6L2_EMIH1</name>
<evidence type="ECO:0000313" key="2">
    <source>
        <dbReference type="EnsemblProtists" id="EOD19147"/>
    </source>
</evidence>
<dbReference type="EnsemblProtists" id="EOD19147">
    <property type="protein sequence ID" value="EOD19147"/>
    <property type="gene ID" value="EMIHUDRAFT_243208"/>
</dbReference>
<dbReference type="HOGENOM" id="CLU_1430462_0_0_1"/>
<dbReference type="PaxDb" id="2903-EOD19147"/>
<dbReference type="GeneID" id="17264690"/>
<dbReference type="KEGG" id="ehx:EMIHUDRAFT_243208"/>
<reference evidence="2" key="2">
    <citation type="submission" date="2024-10" db="UniProtKB">
        <authorList>
            <consortium name="EnsemblProtists"/>
        </authorList>
    </citation>
    <scope>IDENTIFICATION</scope>
</reference>
<organism evidence="2 3">
    <name type="scientific">Emiliania huxleyi (strain CCMP1516)</name>
    <dbReference type="NCBI Taxonomy" id="280463"/>
    <lineage>
        <taxon>Eukaryota</taxon>
        <taxon>Haptista</taxon>
        <taxon>Haptophyta</taxon>
        <taxon>Prymnesiophyceae</taxon>
        <taxon>Isochrysidales</taxon>
        <taxon>Noelaerhabdaceae</taxon>
        <taxon>Emiliania</taxon>
    </lineage>
</organism>
<reference evidence="3" key="1">
    <citation type="journal article" date="2013" name="Nature">
        <title>Pan genome of the phytoplankton Emiliania underpins its global distribution.</title>
        <authorList>
            <person name="Read B.A."/>
            <person name="Kegel J."/>
            <person name="Klute M.J."/>
            <person name="Kuo A."/>
            <person name="Lefebvre S.C."/>
            <person name="Maumus F."/>
            <person name="Mayer C."/>
            <person name="Miller J."/>
            <person name="Monier A."/>
            <person name="Salamov A."/>
            <person name="Young J."/>
            <person name="Aguilar M."/>
            <person name="Claverie J.M."/>
            <person name="Frickenhaus S."/>
            <person name="Gonzalez K."/>
            <person name="Herman E.K."/>
            <person name="Lin Y.C."/>
            <person name="Napier J."/>
            <person name="Ogata H."/>
            <person name="Sarno A.F."/>
            <person name="Shmutz J."/>
            <person name="Schroeder D."/>
            <person name="de Vargas C."/>
            <person name="Verret F."/>
            <person name="von Dassow P."/>
            <person name="Valentin K."/>
            <person name="Van de Peer Y."/>
            <person name="Wheeler G."/>
            <person name="Dacks J.B."/>
            <person name="Delwiche C.F."/>
            <person name="Dyhrman S.T."/>
            <person name="Glockner G."/>
            <person name="John U."/>
            <person name="Richards T."/>
            <person name="Worden A.Z."/>
            <person name="Zhang X."/>
            <person name="Grigoriev I.V."/>
            <person name="Allen A.E."/>
            <person name="Bidle K."/>
            <person name="Borodovsky M."/>
            <person name="Bowler C."/>
            <person name="Brownlee C."/>
            <person name="Cock J.M."/>
            <person name="Elias M."/>
            <person name="Gladyshev V.N."/>
            <person name="Groth M."/>
            <person name="Guda C."/>
            <person name="Hadaegh A."/>
            <person name="Iglesias-Rodriguez M.D."/>
            <person name="Jenkins J."/>
            <person name="Jones B.M."/>
            <person name="Lawson T."/>
            <person name="Leese F."/>
            <person name="Lindquist E."/>
            <person name="Lobanov A."/>
            <person name="Lomsadze A."/>
            <person name="Malik S.B."/>
            <person name="Marsh M.E."/>
            <person name="Mackinder L."/>
            <person name="Mock T."/>
            <person name="Mueller-Roeber B."/>
            <person name="Pagarete A."/>
            <person name="Parker M."/>
            <person name="Probert I."/>
            <person name="Quesneville H."/>
            <person name="Raines C."/>
            <person name="Rensing S.A."/>
            <person name="Riano-Pachon D.M."/>
            <person name="Richier S."/>
            <person name="Rokitta S."/>
            <person name="Shiraiwa Y."/>
            <person name="Soanes D.M."/>
            <person name="van der Giezen M."/>
            <person name="Wahlund T.M."/>
            <person name="Williams B."/>
            <person name="Wilson W."/>
            <person name="Wolfe G."/>
            <person name="Wurch L.L."/>
        </authorList>
    </citation>
    <scope>NUCLEOTIDE SEQUENCE</scope>
</reference>